<dbReference type="InterPro" id="IPR032675">
    <property type="entry name" value="LRR_dom_sf"/>
</dbReference>
<dbReference type="InterPro" id="IPR003593">
    <property type="entry name" value="AAA+_ATPase"/>
</dbReference>
<reference evidence="5 6" key="1">
    <citation type="journal article" date="2019" name="Sci. Rep.">
        <title>A high-quality genome of Eragrostis curvula grass provides insights into Poaceae evolution and supports new strategies to enhance forage quality.</title>
        <authorList>
            <person name="Carballo J."/>
            <person name="Santos B.A.C.M."/>
            <person name="Zappacosta D."/>
            <person name="Garbus I."/>
            <person name="Selva J.P."/>
            <person name="Gallo C.A."/>
            <person name="Diaz A."/>
            <person name="Albertini E."/>
            <person name="Caccamo M."/>
            <person name="Echenique V."/>
        </authorList>
    </citation>
    <scope>NUCLEOTIDE SEQUENCE [LARGE SCALE GENOMIC DNA]</scope>
    <source>
        <strain evidence="6">cv. Victoria</strain>
        <tissue evidence="5">Leaf</tissue>
    </source>
</reference>
<feature type="compositionally biased region" description="Basic and acidic residues" evidence="3">
    <location>
        <begin position="79"/>
        <end position="92"/>
    </location>
</feature>
<gene>
    <name evidence="5" type="ORF">EJB05_25814</name>
</gene>
<dbReference type="InterPro" id="IPR058922">
    <property type="entry name" value="WHD_DRP"/>
</dbReference>
<dbReference type="AlphaFoldDB" id="A0A5J9UJK0"/>
<dbReference type="PRINTS" id="PR00364">
    <property type="entry name" value="DISEASERSIST"/>
</dbReference>
<dbReference type="EMBL" id="RWGY01000013">
    <property type="protein sequence ID" value="TVU23447.1"/>
    <property type="molecule type" value="Genomic_DNA"/>
</dbReference>
<dbReference type="Gene3D" id="1.10.10.10">
    <property type="entry name" value="Winged helix-like DNA-binding domain superfamily/Winged helix DNA-binding domain"/>
    <property type="match status" value="1"/>
</dbReference>
<dbReference type="SUPFAM" id="SSF52540">
    <property type="entry name" value="P-loop containing nucleoside triphosphate hydrolases"/>
    <property type="match status" value="1"/>
</dbReference>
<dbReference type="Gene3D" id="3.80.10.10">
    <property type="entry name" value="Ribonuclease Inhibitor"/>
    <property type="match status" value="1"/>
</dbReference>
<dbReference type="InterPro" id="IPR044974">
    <property type="entry name" value="Disease_R_plants"/>
</dbReference>
<keyword evidence="1" id="KW-0677">Repeat</keyword>
<sequence length="838" mass="95521">MAQCGMTGRAHDVKDGIALDSFLLASQTQSLREKMEHIDSIITDSKKSPLLSEQSSGDKPSVSINHVDKESSSNNISSKDSDKESCRKQKEIDDMHGSIKPLVFGREEVRQDICNMLRAPSSIINKNYSVIGIHGISGSGKTTLARHVCDYEKKEGKHFSLIKFIQMSKTFSVHDIFREITGQDRKDLRSLHKELTENLQGRRFLLVLDDLWVDDGNQKERDILLDALNAGDSGSRILVTSQKEDAAAALGAQKQISIPDMKDEDYLSLFMHHALHDAVDDDGKFGRIGRKIAEKLHRSPIAAVTVGKRLQKNKTINFWETTANLDVLNETMGALWWSYKQLGADVGRCFEYCSTFPKGYKLERDNMVNMWIAHGFVKTSNETEELEDVGQLYFDELLTFSFLQCGDPIIYSQNHFTIHDLLHELAERVAGSDYFRIDVNGFDPRSGISPEVCHLFIQTYDTADTIGKIPELENLRTLIIEEEFRREEHTSFDGVLSHELVEEKLFDGIFRKMRKLRVLTVGIKLYRQNQGLSISDSIGQMKHLRFLCFTGISKGAGLPSSIKLLFPSTFNTLYHMQILQFGFCFKVSFPEDIASINLIHLRMLGLDFDFPYIGRLTSLRWIPHFHVRKEQGYELKQLKHLNSLRGDLKILGLENVGSKDEALEANIAGKKRLTGLFLDFKNSCNPDVEADVLEGLLPRKDLEKLVLRHYRGPWYPDAPKNLGELFLFRCSRLVYIPEGSELFAGLRSLGISQCTWDALPDHMERLTSLKDLRIISCDEMELLPALPQSLENIRIKGPNMLWESFQDEAHVNRQRIEHVPCKKFNPPITNYGIKYEGW</sequence>
<dbReference type="FunFam" id="1.10.10.10:FF:000322">
    <property type="entry name" value="Probable disease resistance protein At1g63360"/>
    <property type="match status" value="1"/>
</dbReference>
<accession>A0A5J9UJK0</accession>
<comment type="caution">
    <text evidence="5">The sequence shown here is derived from an EMBL/GenBank/DDBJ whole genome shotgun (WGS) entry which is preliminary data.</text>
</comment>
<evidence type="ECO:0000259" key="4">
    <source>
        <dbReference type="SMART" id="SM00382"/>
    </source>
</evidence>
<proteinExistence type="predicted"/>
<keyword evidence="6" id="KW-1185">Reference proteome</keyword>
<feature type="domain" description="AAA+ ATPase" evidence="4">
    <location>
        <begin position="127"/>
        <end position="262"/>
    </location>
</feature>
<evidence type="ECO:0000256" key="1">
    <source>
        <dbReference type="ARBA" id="ARBA00022737"/>
    </source>
</evidence>
<dbReference type="Gramene" id="TVU23447">
    <property type="protein sequence ID" value="TVU23447"/>
    <property type="gene ID" value="EJB05_25814"/>
</dbReference>
<dbReference type="InterPro" id="IPR036388">
    <property type="entry name" value="WH-like_DNA-bd_sf"/>
</dbReference>
<feature type="region of interest" description="Disordered" evidence="3">
    <location>
        <begin position="45"/>
        <end position="92"/>
    </location>
</feature>
<evidence type="ECO:0000256" key="3">
    <source>
        <dbReference type="SAM" id="MobiDB-lite"/>
    </source>
</evidence>
<dbReference type="InterPro" id="IPR056789">
    <property type="entry name" value="LRR_R13L1-DRL21"/>
</dbReference>
<dbReference type="GO" id="GO:0042742">
    <property type="term" value="P:defense response to bacterium"/>
    <property type="evidence" value="ECO:0007669"/>
    <property type="project" value="UniProtKB-ARBA"/>
</dbReference>
<dbReference type="InterPro" id="IPR002182">
    <property type="entry name" value="NB-ARC"/>
</dbReference>
<dbReference type="SUPFAM" id="SSF52058">
    <property type="entry name" value="L domain-like"/>
    <property type="match status" value="1"/>
</dbReference>
<dbReference type="SMART" id="SM00382">
    <property type="entry name" value="AAA"/>
    <property type="match status" value="1"/>
</dbReference>
<dbReference type="PANTHER" id="PTHR23155:SF1058">
    <property type="entry name" value="OS11G0668100 PROTEIN"/>
    <property type="match status" value="1"/>
</dbReference>
<dbReference type="Pfam" id="PF25019">
    <property type="entry name" value="LRR_R13L1-DRL21"/>
    <property type="match status" value="1"/>
</dbReference>
<dbReference type="InterPro" id="IPR027417">
    <property type="entry name" value="P-loop_NTPase"/>
</dbReference>
<dbReference type="PANTHER" id="PTHR23155">
    <property type="entry name" value="DISEASE RESISTANCE PROTEIN RP"/>
    <property type="match status" value="1"/>
</dbReference>
<evidence type="ECO:0000313" key="6">
    <source>
        <dbReference type="Proteomes" id="UP000324897"/>
    </source>
</evidence>
<dbReference type="GO" id="GO:0043531">
    <property type="term" value="F:ADP binding"/>
    <property type="evidence" value="ECO:0007669"/>
    <property type="project" value="InterPro"/>
</dbReference>
<dbReference type="Pfam" id="PF23559">
    <property type="entry name" value="WHD_DRP"/>
    <property type="match status" value="1"/>
</dbReference>
<feature type="non-terminal residue" evidence="5">
    <location>
        <position position="1"/>
    </location>
</feature>
<dbReference type="GO" id="GO:0002758">
    <property type="term" value="P:innate immune response-activating signaling pathway"/>
    <property type="evidence" value="ECO:0007669"/>
    <property type="project" value="UniProtKB-ARBA"/>
</dbReference>
<dbReference type="Pfam" id="PF00931">
    <property type="entry name" value="NB-ARC"/>
    <property type="match status" value="1"/>
</dbReference>
<dbReference type="Proteomes" id="UP000324897">
    <property type="component" value="Chromosome 2"/>
</dbReference>
<dbReference type="OrthoDB" id="687901at2759"/>
<name>A0A5J9UJK0_9POAL</name>
<dbReference type="Gene3D" id="3.40.50.300">
    <property type="entry name" value="P-loop containing nucleotide triphosphate hydrolases"/>
    <property type="match status" value="1"/>
</dbReference>
<dbReference type="GO" id="GO:0009626">
    <property type="term" value="P:plant-type hypersensitive response"/>
    <property type="evidence" value="ECO:0007669"/>
    <property type="project" value="UniProtKB-ARBA"/>
</dbReference>
<evidence type="ECO:0000256" key="2">
    <source>
        <dbReference type="ARBA" id="ARBA00022821"/>
    </source>
</evidence>
<evidence type="ECO:0000313" key="5">
    <source>
        <dbReference type="EMBL" id="TVU23447.1"/>
    </source>
</evidence>
<keyword evidence="2" id="KW-0611">Plant defense</keyword>
<feature type="compositionally biased region" description="Polar residues" evidence="3">
    <location>
        <begin position="51"/>
        <end position="64"/>
    </location>
</feature>
<protein>
    <recommendedName>
        <fullName evidence="4">AAA+ ATPase domain-containing protein</fullName>
    </recommendedName>
</protein>
<organism evidence="5 6">
    <name type="scientific">Eragrostis curvula</name>
    <name type="common">weeping love grass</name>
    <dbReference type="NCBI Taxonomy" id="38414"/>
    <lineage>
        <taxon>Eukaryota</taxon>
        <taxon>Viridiplantae</taxon>
        <taxon>Streptophyta</taxon>
        <taxon>Embryophyta</taxon>
        <taxon>Tracheophyta</taxon>
        <taxon>Spermatophyta</taxon>
        <taxon>Magnoliopsida</taxon>
        <taxon>Liliopsida</taxon>
        <taxon>Poales</taxon>
        <taxon>Poaceae</taxon>
        <taxon>PACMAD clade</taxon>
        <taxon>Chloridoideae</taxon>
        <taxon>Eragrostideae</taxon>
        <taxon>Eragrostidinae</taxon>
        <taxon>Eragrostis</taxon>
    </lineage>
</organism>